<dbReference type="GO" id="GO:0005759">
    <property type="term" value="C:mitochondrial matrix"/>
    <property type="evidence" value="ECO:0007669"/>
    <property type="project" value="TreeGrafter"/>
</dbReference>
<dbReference type="Pfam" id="PF13193">
    <property type="entry name" value="AMP-binding_C"/>
    <property type="match status" value="1"/>
</dbReference>
<evidence type="ECO:0000256" key="7">
    <source>
        <dbReference type="ARBA" id="ARBA00042755"/>
    </source>
</evidence>
<name>V4A1Z8_LOTGI</name>
<dbReference type="EMBL" id="KB201304">
    <property type="protein sequence ID" value="ESO97833.1"/>
    <property type="molecule type" value="Genomic_DNA"/>
</dbReference>
<accession>V4A1Z8</accession>
<dbReference type="FunFam" id="3.40.50.12780:FF:000011">
    <property type="entry name" value="Acetyl-coenzyme A synthetase 2-like, mitochondrial"/>
    <property type="match status" value="1"/>
</dbReference>
<dbReference type="InterPro" id="IPR032387">
    <property type="entry name" value="ACAS_N"/>
</dbReference>
<dbReference type="Proteomes" id="UP000030746">
    <property type="component" value="Unassembled WGS sequence"/>
</dbReference>
<dbReference type="InterPro" id="IPR025110">
    <property type="entry name" value="AMP-bd_C"/>
</dbReference>
<evidence type="ECO:0000256" key="6">
    <source>
        <dbReference type="ARBA" id="ARBA00040004"/>
    </source>
</evidence>
<dbReference type="Gene3D" id="3.30.300.30">
    <property type="match status" value="1"/>
</dbReference>
<comment type="catalytic activity">
    <reaction evidence="8">
        <text>butanoate + ATP + CoA = butanoyl-CoA + AMP + diphosphate</text>
        <dbReference type="Rhea" id="RHEA:46172"/>
        <dbReference type="ChEBI" id="CHEBI:17968"/>
        <dbReference type="ChEBI" id="CHEBI:30616"/>
        <dbReference type="ChEBI" id="CHEBI:33019"/>
        <dbReference type="ChEBI" id="CHEBI:57287"/>
        <dbReference type="ChEBI" id="CHEBI:57371"/>
        <dbReference type="ChEBI" id="CHEBI:456215"/>
    </reaction>
    <physiologicalReaction direction="left-to-right" evidence="8">
        <dbReference type="Rhea" id="RHEA:46173"/>
    </physiologicalReaction>
</comment>
<evidence type="ECO:0000256" key="4">
    <source>
        <dbReference type="ARBA" id="ARBA00013275"/>
    </source>
</evidence>
<keyword evidence="14" id="KW-1185">Reference proteome</keyword>
<dbReference type="PANTHER" id="PTHR43347">
    <property type="entry name" value="ACYL-COA SYNTHETASE"/>
    <property type="match status" value="1"/>
</dbReference>
<comment type="catalytic activity">
    <reaction evidence="1">
        <text>acetate + ATP + CoA = acetyl-CoA + AMP + diphosphate</text>
        <dbReference type="Rhea" id="RHEA:23176"/>
        <dbReference type="ChEBI" id="CHEBI:30089"/>
        <dbReference type="ChEBI" id="CHEBI:30616"/>
        <dbReference type="ChEBI" id="CHEBI:33019"/>
        <dbReference type="ChEBI" id="CHEBI:57287"/>
        <dbReference type="ChEBI" id="CHEBI:57288"/>
        <dbReference type="ChEBI" id="CHEBI:456215"/>
        <dbReference type="EC" id="6.2.1.1"/>
    </reaction>
    <physiologicalReaction direction="left-to-right" evidence="1">
        <dbReference type="Rhea" id="RHEA:23177"/>
    </physiologicalReaction>
</comment>
<proteinExistence type="inferred from homology"/>
<dbReference type="AlphaFoldDB" id="V4A1Z8"/>
<dbReference type="HOGENOM" id="CLU_000022_3_5_1"/>
<reference evidence="13 14" key="1">
    <citation type="journal article" date="2013" name="Nature">
        <title>Insights into bilaterian evolution from three spiralian genomes.</title>
        <authorList>
            <person name="Simakov O."/>
            <person name="Marletaz F."/>
            <person name="Cho S.J."/>
            <person name="Edsinger-Gonzales E."/>
            <person name="Havlak P."/>
            <person name="Hellsten U."/>
            <person name="Kuo D.H."/>
            <person name="Larsson T."/>
            <person name="Lv J."/>
            <person name="Arendt D."/>
            <person name="Savage R."/>
            <person name="Osoegawa K."/>
            <person name="de Jong P."/>
            <person name="Grimwood J."/>
            <person name="Chapman J.A."/>
            <person name="Shapiro H."/>
            <person name="Aerts A."/>
            <person name="Otillar R.P."/>
            <person name="Terry A.Y."/>
            <person name="Boore J.L."/>
            <person name="Grigoriev I.V."/>
            <person name="Lindberg D.R."/>
            <person name="Seaver E.C."/>
            <person name="Weisblat D.A."/>
            <person name="Putnam N.H."/>
            <person name="Rokhsar D.S."/>
        </authorList>
    </citation>
    <scope>NUCLEOTIDE SEQUENCE [LARGE SCALE GENOMIC DNA]</scope>
</reference>
<protein>
    <recommendedName>
        <fullName evidence="6">Acyl-CoA synthetase short-chain family member 3, mitochondrial</fullName>
        <ecNumber evidence="4">6.2.1.1</ecNumber>
        <ecNumber evidence="3">6.2.1.17</ecNumber>
    </recommendedName>
    <alternativeName>
        <fullName evidence="7">Acetate--CoA ligase 3</fullName>
    </alternativeName>
    <alternativeName>
        <fullName evidence="5">Propionate--CoA ligase</fullName>
    </alternativeName>
</protein>
<dbReference type="InterPro" id="IPR000873">
    <property type="entry name" value="AMP-dep_synth/lig_dom"/>
</dbReference>
<dbReference type="PANTHER" id="PTHR43347:SF3">
    <property type="entry name" value="ACYL-COA SYNTHETASE SHORT-CHAIN FAMILY MEMBER 3, MITOCHONDRIAL"/>
    <property type="match status" value="1"/>
</dbReference>
<dbReference type="RefSeq" id="XP_009051675.1">
    <property type="nucleotide sequence ID" value="XM_009053427.1"/>
</dbReference>
<dbReference type="GO" id="GO:0050218">
    <property type="term" value="F:propionate-CoA ligase activity"/>
    <property type="evidence" value="ECO:0007669"/>
    <property type="project" value="UniProtKB-EC"/>
</dbReference>
<dbReference type="OMA" id="FIMGRTD"/>
<evidence type="ECO:0000259" key="10">
    <source>
        <dbReference type="Pfam" id="PF00501"/>
    </source>
</evidence>
<evidence type="ECO:0000256" key="9">
    <source>
        <dbReference type="ARBA" id="ARBA00049004"/>
    </source>
</evidence>
<organism evidence="13 14">
    <name type="scientific">Lottia gigantea</name>
    <name type="common">Giant owl limpet</name>
    <dbReference type="NCBI Taxonomy" id="225164"/>
    <lineage>
        <taxon>Eukaryota</taxon>
        <taxon>Metazoa</taxon>
        <taxon>Spiralia</taxon>
        <taxon>Lophotrochozoa</taxon>
        <taxon>Mollusca</taxon>
        <taxon>Gastropoda</taxon>
        <taxon>Patellogastropoda</taxon>
        <taxon>Lottioidea</taxon>
        <taxon>Lottiidae</taxon>
        <taxon>Lottia</taxon>
    </lineage>
</organism>
<evidence type="ECO:0000256" key="2">
    <source>
        <dbReference type="ARBA" id="ARBA00006432"/>
    </source>
</evidence>
<gene>
    <name evidence="13" type="ORF">LOTGIDRAFT_208987</name>
</gene>
<feature type="domain" description="Acetyl-coenzyme A synthetase N-terminal" evidence="12">
    <location>
        <begin position="51"/>
        <end position="105"/>
    </location>
</feature>
<dbReference type="GO" id="GO:0003987">
    <property type="term" value="F:acetate-CoA ligase activity"/>
    <property type="evidence" value="ECO:0007669"/>
    <property type="project" value="UniProtKB-EC"/>
</dbReference>
<evidence type="ECO:0000259" key="12">
    <source>
        <dbReference type="Pfam" id="PF16177"/>
    </source>
</evidence>
<dbReference type="CTD" id="20246108"/>
<dbReference type="InterPro" id="IPR045851">
    <property type="entry name" value="AMP-bd_C_sf"/>
</dbReference>
<dbReference type="InterPro" id="IPR020845">
    <property type="entry name" value="AMP-binding_CS"/>
</dbReference>
<dbReference type="SUPFAM" id="SSF56801">
    <property type="entry name" value="Acetyl-CoA synthetase-like"/>
    <property type="match status" value="1"/>
</dbReference>
<dbReference type="EC" id="6.2.1.1" evidence="4"/>
<evidence type="ECO:0000256" key="1">
    <source>
        <dbReference type="ARBA" id="ARBA00001884"/>
    </source>
</evidence>
<dbReference type="GeneID" id="20246108"/>
<comment type="catalytic activity">
    <reaction evidence="9">
        <text>propanoate + ATP + CoA = propanoyl-CoA + AMP + diphosphate</text>
        <dbReference type="Rhea" id="RHEA:20373"/>
        <dbReference type="ChEBI" id="CHEBI:17272"/>
        <dbReference type="ChEBI" id="CHEBI:30616"/>
        <dbReference type="ChEBI" id="CHEBI:33019"/>
        <dbReference type="ChEBI" id="CHEBI:57287"/>
        <dbReference type="ChEBI" id="CHEBI:57392"/>
        <dbReference type="ChEBI" id="CHEBI:456215"/>
        <dbReference type="EC" id="6.2.1.17"/>
    </reaction>
    <physiologicalReaction direction="left-to-right" evidence="9">
        <dbReference type="Rhea" id="RHEA:20374"/>
    </physiologicalReaction>
</comment>
<dbReference type="Pfam" id="PF16177">
    <property type="entry name" value="ACAS_N"/>
    <property type="match status" value="1"/>
</dbReference>
<dbReference type="OrthoDB" id="10253869at2759"/>
<feature type="domain" description="AMP-binding enzyme C-terminal" evidence="11">
    <location>
        <begin position="561"/>
        <end position="597"/>
    </location>
</feature>
<evidence type="ECO:0000256" key="8">
    <source>
        <dbReference type="ARBA" id="ARBA00047935"/>
    </source>
</evidence>
<evidence type="ECO:0000256" key="3">
    <source>
        <dbReference type="ARBA" id="ARBA00012985"/>
    </source>
</evidence>
<dbReference type="PROSITE" id="PS00455">
    <property type="entry name" value="AMP_BINDING"/>
    <property type="match status" value="1"/>
</dbReference>
<evidence type="ECO:0000313" key="13">
    <source>
        <dbReference type="EMBL" id="ESO97833.1"/>
    </source>
</evidence>
<feature type="domain" description="AMP-dependent synthetase/ligase" evidence="10">
    <location>
        <begin position="115"/>
        <end position="495"/>
    </location>
</feature>
<dbReference type="EC" id="6.2.1.17" evidence="3"/>
<dbReference type="Gene3D" id="3.40.50.12780">
    <property type="entry name" value="N-terminal domain of ligase-like"/>
    <property type="match status" value="1"/>
</dbReference>
<dbReference type="STRING" id="225164.V4A1Z8"/>
<comment type="similarity">
    <text evidence="2">Belongs to the ATP-dependent AMP-binding enzyme family.</text>
</comment>
<dbReference type="KEGG" id="lgi:LOTGIDRAFT_208987"/>
<dbReference type="Pfam" id="PF00501">
    <property type="entry name" value="AMP-binding"/>
    <property type="match status" value="1"/>
</dbReference>
<evidence type="ECO:0000259" key="11">
    <source>
        <dbReference type="Pfam" id="PF13193"/>
    </source>
</evidence>
<sequence length="646" mass="71777">MAWRRRALSLCLENKHFKVDQRVLNAAVGRNNVSAQLQNHAYGTSSKGKSYDDVFNQSIKNPDEFWAEAADQLVWNKKWNKVLDNSKSPFTEWFSGGEISTCYNAVDRHVDSGRGDNLALIHDSPVTNTVQKITYKQLQQKVSKLAGVLRKYGVNKGDTVLIYMPMIPEAVITIMACTRIGAIHSLVFGGFAAKELSVRINHLAPKVVVSANCGVEPNRIVPYKPMLHDALNMIEFKPNKCVIFNRPGFDRAPMTKNLDVCWEEEMSDIKPVDCVPVLATDPVYILYTSGTTGLPKAVVRPNGGHAVMLNWSMSNVFGIAPGEVWWAASDLGWVVGHSYIAYAPLLNGSTSVIYEGKPVGTPDAGKFFQVIKDHNINGMFTAPTALRAIRAADSEGEISKKYLPFTDFRALFVAGEHCDHETMEWTRKAFDCPVLDNWWQTETGCPMSATCVGLGMDSYPTPGVAGKPVPGWNIHVLRPDGTECNDNEFGQIAVKLPLPPAAFSTLYKSEDRFLNTYFKTIPGYYDTMDSGFRDEKGYIAVMARTDDVINVAGHRLSTGSLEEAILENKDIVETAVIGVKDELKGQVPVALCVIKQGRFMSCNIIDIRYAVFFHVFHICSRKEVCKETKSMQIQLVSHKKSKLDIL</sequence>
<evidence type="ECO:0000256" key="5">
    <source>
        <dbReference type="ARBA" id="ARBA00029726"/>
    </source>
</evidence>
<evidence type="ECO:0000313" key="14">
    <source>
        <dbReference type="Proteomes" id="UP000030746"/>
    </source>
</evidence>
<dbReference type="InterPro" id="IPR042099">
    <property type="entry name" value="ANL_N_sf"/>
</dbReference>